<gene>
    <name evidence="1" type="ORF">S01H4_50354</name>
</gene>
<proteinExistence type="predicted"/>
<dbReference type="PANTHER" id="PTHR36513:SF1">
    <property type="entry name" value="TRANSMEMBRANE PROTEIN"/>
    <property type="match status" value="1"/>
</dbReference>
<feature type="non-terminal residue" evidence="1">
    <location>
        <position position="272"/>
    </location>
</feature>
<dbReference type="AlphaFoldDB" id="X1CDR2"/>
<dbReference type="InterPro" id="IPR010297">
    <property type="entry name" value="DUF900_hydrolase"/>
</dbReference>
<sequence length="272" mass="30148">PDKNGQPILGAQFSKQLNTAQEIIQNTVRKRLELTERKNILLHVHGIKTQLGKTLIDAALTYHLYGRQDVPIAYSWPAGQAGLVRGYSGDRESGEFTVFHLKEFIRTIAAIDEVEKINFSAHSRGTDVILTALRELIIEARASGKDPRRSLKLSNLILLAPDIDASVASQRVIAEALTFSLDRITVYTNNHDGAIAAATKLFASSQRLGNYDVSEVTERQKESLKRFKNYDIIFYSGEGGGLLEHSYYQSPAMLADYFLLLEGKKPGAGNGR</sequence>
<feature type="non-terminal residue" evidence="1">
    <location>
        <position position="1"/>
    </location>
</feature>
<evidence type="ECO:0000313" key="1">
    <source>
        <dbReference type="EMBL" id="GAG91282.1"/>
    </source>
</evidence>
<dbReference type="Pfam" id="PF05990">
    <property type="entry name" value="DUF900"/>
    <property type="match status" value="1"/>
</dbReference>
<dbReference type="EMBL" id="BART01028585">
    <property type="protein sequence ID" value="GAG91282.1"/>
    <property type="molecule type" value="Genomic_DNA"/>
</dbReference>
<organism evidence="1">
    <name type="scientific">marine sediment metagenome</name>
    <dbReference type="NCBI Taxonomy" id="412755"/>
    <lineage>
        <taxon>unclassified sequences</taxon>
        <taxon>metagenomes</taxon>
        <taxon>ecological metagenomes</taxon>
    </lineage>
</organism>
<reference evidence="1" key="1">
    <citation type="journal article" date="2014" name="Front. Microbiol.">
        <title>High frequency of phylogenetically diverse reductive dehalogenase-homologous genes in deep subseafloor sedimentary metagenomes.</title>
        <authorList>
            <person name="Kawai M."/>
            <person name="Futagami T."/>
            <person name="Toyoda A."/>
            <person name="Takaki Y."/>
            <person name="Nishi S."/>
            <person name="Hori S."/>
            <person name="Arai W."/>
            <person name="Tsubouchi T."/>
            <person name="Morono Y."/>
            <person name="Uchiyama I."/>
            <person name="Ito T."/>
            <person name="Fujiyama A."/>
            <person name="Inagaki F."/>
            <person name="Takami H."/>
        </authorList>
    </citation>
    <scope>NUCLEOTIDE SEQUENCE</scope>
    <source>
        <strain evidence="1">Expedition CK06-06</strain>
    </source>
</reference>
<evidence type="ECO:0008006" key="2">
    <source>
        <dbReference type="Google" id="ProtNLM"/>
    </source>
</evidence>
<protein>
    <recommendedName>
        <fullName evidence="2">DUF676 domain-containing protein</fullName>
    </recommendedName>
</protein>
<comment type="caution">
    <text evidence="1">The sequence shown here is derived from an EMBL/GenBank/DDBJ whole genome shotgun (WGS) entry which is preliminary data.</text>
</comment>
<accession>X1CDR2</accession>
<name>X1CDR2_9ZZZZ</name>
<dbReference type="PANTHER" id="PTHR36513">
    <property type="entry name" value="ABC TRANSMEMBRANE TYPE-1 DOMAIN-CONTAINING PROTEIN"/>
    <property type="match status" value="1"/>
</dbReference>